<reference evidence="3 6" key="1">
    <citation type="journal article" date="2011" name="Nature">
        <title>The Medicago genome provides insight into the evolution of rhizobial symbioses.</title>
        <authorList>
            <person name="Young N.D."/>
            <person name="Debelle F."/>
            <person name="Oldroyd G.E."/>
            <person name="Geurts R."/>
            <person name="Cannon S.B."/>
            <person name="Udvardi M.K."/>
            <person name="Benedito V.A."/>
            <person name="Mayer K.F."/>
            <person name="Gouzy J."/>
            <person name="Schoof H."/>
            <person name="Van de Peer Y."/>
            <person name="Proost S."/>
            <person name="Cook D.R."/>
            <person name="Meyers B.C."/>
            <person name="Spannagl M."/>
            <person name="Cheung F."/>
            <person name="De Mita S."/>
            <person name="Krishnakumar V."/>
            <person name="Gundlach H."/>
            <person name="Zhou S."/>
            <person name="Mudge J."/>
            <person name="Bharti A.K."/>
            <person name="Murray J.D."/>
            <person name="Naoumkina M.A."/>
            <person name="Rosen B."/>
            <person name="Silverstein K.A."/>
            <person name="Tang H."/>
            <person name="Rombauts S."/>
            <person name="Zhao P.X."/>
            <person name="Zhou P."/>
            <person name="Barbe V."/>
            <person name="Bardou P."/>
            <person name="Bechner M."/>
            <person name="Bellec A."/>
            <person name="Berger A."/>
            <person name="Berges H."/>
            <person name="Bidwell S."/>
            <person name="Bisseling T."/>
            <person name="Choisne N."/>
            <person name="Couloux A."/>
            <person name="Denny R."/>
            <person name="Deshpande S."/>
            <person name="Dai X."/>
            <person name="Doyle J.J."/>
            <person name="Dudez A.M."/>
            <person name="Farmer A.D."/>
            <person name="Fouteau S."/>
            <person name="Franken C."/>
            <person name="Gibelin C."/>
            <person name="Gish J."/>
            <person name="Goldstein S."/>
            <person name="Gonzalez A.J."/>
            <person name="Green P.J."/>
            <person name="Hallab A."/>
            <person name="Hartog M."/>
            <person name="Hua A."/>
            <person name="Humphray S.J."/>
            <person name="Jeong D.H."/>
            <person name="Jing Y."/>
            <person name="Jocker A."/>
            <person name="Kenton S.M."/>
            <person name="Kim D.J."/>
            <person name="Klee K."/>
            <person name="Lai H."/>
            <person name="Lang C."/>
            <person name="Lin S."/>
            <person name="Macmil S.L."/>
            <person name="Magdelenat G."/>
            <person name="Matthews L."/>
            <person name="McCorrison J."/>
            <person name="Monaghan E.L."/>
            <person name="Mun J.H."/>
            <person name="Najar F.Z."/>
            <person name="Nicholson C."/>
            <person name="Noirot C."/>
            <person name="O'Bleness M."/>
            <person name="Paule C.R."/>
            <person name="Poulain J."/>
            <person name="Prion F."/>
            <person name="Qin B."/>
            <person name="Qu C."/>
            <person name="Retzel E.F."/>
            <person name="Riddle C."/>
            <person name="Sallet E."/>
            <person name="Samain S."/>
            <person name="Samson N."/>
            <person name="Sanders I."/>
            <person name="Saurat O."/>
            <person name="Scarpelli C."/>
            <person name="Schiex T."/>
            <person name="Segurens B."/>
            <person name="Severin A.J."/>
            <person name="Sherrier D.J."/>
            <person name="Shi R."/>
            <person name="Sims S."/>
            <person name="Singer S.R."/>
            <person name="Sinharoy S."/>
            <person name="Sterck L."/>
            <person name="Viollet A."/>
            <person name="Wang B.B."/>
            <person name="Wang K."/>
            <person name="Wang M."/>
            <person name="Wang X."/>
            <person name="Warfsmann J."/>
            <person name="Weissenbach J."/>
            <person name="White D.D."/>
            <person name="White J.D."/>
            <person name="Wiley G.B."/>
            <person name="Wincker P."/>
            <person name="Xing Y."/>
            <person name="Yang L."/>
            <person name="Yao Z."/>
            <person name="Ying F."/>
            <person name="Zhai J."/>
            <person name="Zhou L."/>
            <person name="Zuber A."/>
            <person name="Denarie J."/>
            <person name="Dixon R.A."/>
            <person name="May G.D."/>
            <person name="Schwartz D.C."/>
            <person name="Rogers J."/>
            <person name="Quetier F."/>
            <person name="Town C.D."/>
            <person name="Roe B.A."/>
        </authorList>
    </citation>
    <scope>NUCLEOTIDE SEQUENCE [LARGE SCALE GENOMIC DNA]</scope>
    <source>
        <strain evidence="3">A17</strain>
        <strain evidence="5 6">cv. Jemalong A17</strain>
    </source>
</reference>
<feature type="compositionally biased region" description="Basic and acidic residues" evidence="1">
    <location>
        <begin position="36"/>
        <end position="48"/>
    </location>
</feature>
<feature type="region of interest" description="Disordered" evidence="1">
    <location>
        <begin position="567"/>
        <end position="590"/>
    </location>
</feature>
<accession>G7IW85</accession>
<feature type="region of interest" description="Disordered" evidence="1">
    <location>
        <begin position="344"/>
        <end position="381"/>
    </location>
</feature>
<dbReference type="Proteomes" id="UP000265566">
    <property type="component" value="Chromosome 3"/>
</dbReference>
<reference evidence="3 6" key="2">
    <citation type="journal article" date="2014" name="BMC Genomics">
        <title>An improved genome release (version Mt4.0) for the model legume Medicago truncatula.</title>
        <authorList>
            <person name="Tang H."/>
            <person name="Krishnakumar V."/>
            <person name="Bidwell S."/>
            <person name="Rosen B."/>
            <person name="Chan A."/>
            <person name="Zhou S."/>
            <person name="Gentzbittel L."/>
            <person name="Childs K.L."/>
            <person name="Yandell M."/>
            <person name="Gundlach H."/>
            <person name="Mayer K.F."/>
            <person name="Schwartz D.C."/>
            <person name="Town C.D."/>
        </authorList>
    </citation>
    <scope>GENOME REANNOTATION</scope>
    <source>
        <strain evidence="5 6">cv. Jemalong A17</strain>
    </source>
</reference>
<evidence type="ECO:0000313" key="5">
    <source>
        <dbReference type="EnsemblPlants" id="AES69028"/>
    </source>
</evidence>
<feature type="compositionally biased region" description="Low complexity" evidence="1">
    <location>
        <begin position="57"/>
        <end position="83"/>
    </location>
</feature>
<evidence type="ECO:0000313" key="3">
    <source>
        <dbReference type="EMBL" id="AES69028.1"/>
    </source>
</evidence>
<dbReference type="HOGENOM" id="CLU_446464_0_0_1"/>
<dbReference type="EMBL" id="CM001219">
    <property type="protein sequence ID" value="AES69028.1"/>
    <property type="molecule type" value="Genomic_DNA"/>
</dbReference>
<dbReference type="OrthoDB" id="1304871at2759"/>
<feature type="domain" description="Calmodulin-binding" evidence="2">
    <location>
        <begin position="544"/>
        <end position="653"/>
    </location>
</feature>
<keyword evidence="4" id="KW-0418">Kinase</keyword>
<dbReference type="AlphaFoldDB" id="G7IW85"/>
<dbReference type="Gramene" id="rna13795">
    <property type="protein sequence ID" value="RHN65901.1"/>
    <property type="gene ID" value="gene13795"/>
</dbReference>
<dbReference type="eggNOG" id="ENOG502R96Y">
    <property type="taxonomic scope" value="Eukaryota"/>
</dbReference>
<dbReference type="Pfam" id="PF07839">
    <property type="entry name" value="CaM_binding"/>
    <property type="match status" value="1"/>
</dbReference>
<dbReference type="Proteomes" id="UP000002051">
    <property type="component" value="Chromosome 3"/>
</dbReference>
<organism evidence="3 6">
    <name type="scientific">Medicago truncatula</name>
    <name type="common">Barrel medic</name>
    <name type="synonym">Medicago tribuloides</name>
    <dbReference type="NCBI Taxonomy" id="3880"/>
    <lineage>
        <taxon>Eukaryota</taxon>
        <taxon>Viridiplantae</taxon>
        <taxon>Streptophyta</taxon>
        <taxon>Embryophyta</taxon>
        <taxon>Tracheophyta</taxon>
        <taxon>Spermatophyta</taxon>
        <taxon>Magnoliopsida</taxon>
        <taxon>eudicotyledons</taxon>
        <taxon>Gunneridae</taxon>
        <taxon>Pentapetalae</taxon>
        <taxon>rosids</taxon>
        <taxon>fabids</taxon>
        <taxon>Fabales</taxon>
        <taxon>Fabaceae</taxon>
        <taxon>Papilionoideae</taxon>
        <taxon>50 kb inversion clade</taxon>
        <taxon>NPAAA clade</taxon>
        <taxon>Hologalegina</taxon>
        <taxon>IRL clade</taxon>
        <taxon>Trifolieae</taxon>
        <taxon>Medicago</taxon>
    </lineage>
</organism>
<gene>
    <name evidence="5" type="primary">11418310</name>
    <name evidence="3" type="ordered locus">MTR_3g020820</name>
    <name evidence="4" type="ORF">MtrunA17_Chr3g0084941</name>
</gene>
<dbReference type="SMART" id="SM01054">
    <property type="entry name" value="CaM_binding"/>
    <property type="match status" value="1"/>
</dbReference>
<evidence type="ECO:0000256" key="1">
    <source>
        <dbReference type="SAM" id="MobiDB-lite"/>
    </source>
</evidence>
<dbReference type="PANTHER" id="PTHR33923">
    <property type="entry name" value="CALMODULIN-BINDING PROTEIN-RELATED"/>
    <property type="match status" value="1"/>
</dbReference>
<evidence type="ECO:0000259" key="2">
    <source>
        <dbReference type="SMART" id="SM01054"/>
    </source>
</evidence>
<dbReference type="PaxDb" id="3880-AES69028"/>
<feature type="compositionally biased region" description="Basic and acidic residues" evidence="1">
    <location>
        <begin position="258"/>
        <end position="276"/>
    </location>
</feature>
<evidence type="ECO:0000313" key="4">
    <source>
        <dbReference type="EMBL" id="RHN65901.1"/>
    </source>
</evidence>
<feature type="compositionally biased region" description="Acidic residues" evidence="1">
    <location>
        <begin position="372"/>
        <end position="381"/>
    </location>
</feature>
<reference evidence="4" key="4">
    <citation type="journal article" date="2018" name="Nat. Plants">
        <title>Whole-genome landscape of Medicago truncatula symbiotic genes.</title>
        <authorList>
            <person name="Pecrix Y."/>
            <person name="Gamas P."/>
            <person name="Carrere S."/>
        </authorList>
    </citation>
    <scope>NUCLEOTIDE SEQUENCE</scope>
    <source>
        <tissue evidence="4">Leaves</tissue>
    </source>
</reference>
<keyword evidence="6" id="KW-1185">Reference proteome</keyword>
<dbReference type="EMBL" id="PSQE01000003">
    <property type="protein sequence ID" value="RHN65901.1"/>
    <property type="molecule type" value="Genomic_DNA"/>
</dbReference>
<reference evidence="5" key="3">
    <citation type="submission" date="2015-04" db="UniProtKB">
        <authorList>
            <consortium name="EnsemblPlants"/>
        </authorList>
    </citation>
    <scope>IDENTIFICATION</scope>
    <source>
        <strain evidence="5">cv. Jemalong A17</strain>
    </source>
</reference>
<dbReference type="InterPro" id="IPR012417">
    <property type="entry name" value="CaM-bd_dom_pln"/>
</dbReference>
<feature type="region of interest" description="Disordered" evidence="1">
    <location>
        <begin position="254"/>
        <end position="276"/>
    </location>
</feature>
<dbReference type="EC" id="2.7.11.17" evidence="4"/>
<name>G7IW85_MEDTR</name>
<evidence type="ECO:0000313" key="6">
    <source>
        <dbReference type="Proteomes" id="UP000002051"/>
    </source>
</evidence>
<keyword evidence="4" id="KW-0808">Transferase</keyword>
<sequence length="675" mass="76590">MVQRKVSSKLGIQVEHVKSDKRLANMKLSSSSSSHQHQDGKTKVSDIKKKMKKSKSIKLSDLEALQSSPSSVPSSTKAAPASPQKQHPLVRTTPDGSPNYMKPTSSSHAKKELFSVSLRKTQSGSDFNRKYSSDSKALCKKPTKALIRSSSLSLVRTLTKTTSFKASRTSCPRKSTRATCSSTLKDSSFPSYLMLNHGGTELEGTSVMKVCSYTYCSLNGHHHHADLPPLKTFMSSRRRVLKRVKLEALSPRSRRLKATGETEMKDSDVEKSAFDSKPSYDETAMDFFIEIYDNEKKDAESTGEEVIGKIDFLEEVEDHEDIIKSTIENDGIEVGFMKEVEDLKKNEDVEEDQQTSWSHEEMSLEDVHNNTDDSDSGSEDMQCDEEQYYVYDHENYADSSVYTDEENDSKAESLSESSHDVSVTWLDDILSCYYDDIILVDETLKEAKSEEIIYLEDQPHNDMINFVFEGKIGSNETQEIGYSYDDIGCDQSSLANEIFDYLTNAEENVDETSQENEDDNINIEEKDEIQLFDVLEGSIKDIQDQCKGNKRASCIIDEDEDTRGNRKGVIRRKRNDEDDDELRNFNPREPNFLPLVPEKEKEKVDLRHQMMDERKNAEDWMVDCALRQAVNKLAPARKKKVALLVEAFETVIPKCESHLRNRSGFSHGRHIQACS</sequence>
<proteinExistence type="predicted"/>
<dbReference type="KEGG" id="mtr:11418310"/>
<dbReference type="PANTHER" id="PTHR33923:SF2">
    <property type="entry name" value="CALMODULIN-BINDING PROTEIN-RELATED"/>
    <property type="match status" value="1"/>
</dbReference>
<dbReference type="EnsemblPlants" id="AES69028">
    <property type="protein sequence ID" value="AES69028"/>
    <property type="gene ID" value="MTR_3g020820"/>
</dbReference>
<dbReference type="OMA" id="HEEMSMG"/>
<protein>
    <submittedName>
        <fullName evidence="3">Plant calmodulin-binding-like protein</fullName>
    </submittedName>
    <submittedName>
        <fullName evidence="4">Putative calcium/calmodulin-dependent protein kinase</fullName>
        <ecNumber evidence="4">2.7.11.17</ecNumber>
    </submittedName>
</protein>
<dbReference type="InterPro" id="IPR044681">
    <property type="entry name" value="PICBP-like"/>
</dbReference>
<feature type="compositionally biased region" description="Basic and acidic residues" evidence="1">
    <location>
        <begin position="358"/>
        <end position="371"/>
    </location>
</feature>
<dbReference type="STRING" id="3880.G7IW85"/>
<dbReference type="GO" id="GO:0005516">
    <property type="term" value="F:calmodulin binding"/>
    <property type="evidence" value="ECO:0007669"/>
    <property type="project" value="InterPro"/>
</dbReference>
<dbReference type="GO" id="GO:0004683">
    <property type="term" value="F:calcium/calmodulin-dependent protein kinase activity"/>
    <property type="evidence" value="ECO:0007669"/>
    <property type="project" value="UniProtKB-EC"/>
</dbReference>
<feature type="region of interest" description="Disordered" evidence="1">
    <location>
        <begin position="1"/>
        <end position="115"/>
    </location>
</feature>